<gene>
    <name evidence="1" type="ORF">JIV24_02165</name>
</gene>
<reference evidence="1 2" key="1">
    <citation type="submission" date="2021-01" db="EMBL/GenBank/DDBJ databases">
        <title>Carboxyliciviraga sp.nov., isolated from coastal sediments.</title>
        <authorList>
            <person name="Lu D."/>
            <person name="Zhang T."/>
        </authorList>
    </citation>
    <scope>NUCLEOTIDE SEQUENCE [LARGE SCALE GENOMIC DNA]</scope>
    <source>
        <strain evidence="1 2">N1Y132</strain>
    </source>
</reference>
<proteinExistence type="predicted"/>
<dbReference type="Proteomes" id="UP000605676">
    <property type="component" value="Unassembled WGS sequence"/>
</dbReference>
<evidence type="ECO:0000313" key="2">
    <source>
        <dbReference type="Proteomes" id="UP000605676"/>
    </source>
</evidence>
<organism evidence="1 2">
    <name type="scientific">Carboxylicivirga marina</name>
    <dbReference type="NCBI Taxonomy" id="2800988"/>
    <lineage>
        <taxon>Bacteria</taxon>
        <taxon>Pseudomonadati</taxon>
        <taxon>Bacteroidota</taxon>
        <taxon>Bacteroidia</taxon>
        <taxon>Marinilabiliales</taxon>
        <taxon>Marinilabiliaceae</taxon>
        <taxon>Carboxylicivirga</taxon>
    </lineage>
</organism>
<dbReference type="RefSeq" id="WP_200463360.1">
    <property type="nucleotide sequence ID" value="NZ_JAENRR010000003.1"/>
</dbReference>
<keyword evidence="2" id="KW-1185">Reference proteome</keyword>
<comment type="caution">
    <text evidence="1">The sequence shown here is derived from an EMBL/GenBank/DDBJ whole genome shotgun (WGS) entry which is preliminary data.</text>
</comment>
<protein>
    <submittedName>
        <fullName evidence="1">Uncharacterized protein</fullName>
    </submittedName>
</protein>
<sequence>MIPEKFKNYYLGTNKLFFPEYEFVIKLSFPSVFIRFKRTEGYYTDFDKFFKSVAEVHYLDGTKPPKSEERQILNEVWDFLTMVKSPNKGNFLAGNQNVD</sequence>
<evidence type="ECO:0000313" key="1">
    <source>
        <dbReference type="EMBL" id="MBK3516128.1"/>
    </source>
</evidence>
<accession>A0ABS1HEN4</accession>
<dbReference type="EMBL" id="JAENRR010000003">
    <property type="protein sequence ID" value="MBK3516128.1"/>
    <property type="molecule type" value="Genomic_DNA"/>
</dbReference>
<name>A0ABS1HEN4_9BACT</name>